<dbReference type="InterPro" id="IPR016162">
    <property type="entry name" value="Ald_DH_N"/>
</dbReference>
<dbReference type="RefSeq" id="WP_258937617.1">
    <property type="nucleotide sequence ID" value="NZ_JANBBF010000012.1"/>
</dbReference>
<dbReference type="Pfam" id="PF00171">
    <property type="entry name" value="Aldedh"/>
    <property type="match status" value="1"/>
</dbReference>
<feature type="domain" description="Aldehyde dehydrogenase" evidence="3">
    <location>
        <begin position="4"/>
        <end position="434"/>
    </location>
</feature>
<dbReference type="CDD" id="cd07129">
    <property type="entry name" value="ALDH_KGSADH"/>
    <property type="match status" value="1"/>
</dbReference>
<dbReference type="InterPro" id="IPR016163">
    <property type="entry name" value="Ald_DH_C"/>
</dbReference>
<dbReference type="InterPro" id="IPR016161">
    <property type="entry name" value="Ald_DH/histidinol_DH"/>
</dbReference>
<dbReference type="InterPro" id="IPR050740">
    <property type="entry name" value="Aldehyde_DH_Superfamily"/>
</dbReference>
<reference evidence="4 5" key="1">
    <citation type="submission" date="2024-09" db="EMBL/GenBank/DDBJ databases">
        <title>The Natural Products Discovery Center: Release of the First 8490 Sequenced Strains for Exploring Actinobacteria Biosynthetic Diversity.</title>
        <authorList>
            <person name="Kalkreuter E."/>
            <person name="Kautsar S.A."/>
            <person name="Yang D."/>
            <person name="Bader C.D."/>
            <person name="Teijaro C.N."/>
            <person name="Fluegel L."/>
            <person name="Davis C.M."/>
            <person name="Simpson J.R."/>
            <person name="Lauterbach L."/>
            <person name="Steele A.D."/>
            <person name="Gui C."/>
            <person name="Meng S."/>
            <person name="Li G."/>
            <person name="Viehrig K."/>
            <person name="Ye F."/>
            <person name="Su P."/>
            <person name="Kiefer A.F."/>
            <person name="Nichols A."/>
            <person name="Cepeda A.J."/>
            <person name="Yan W."/>
            <person name="Fan B."/>
            <person name="Jiang Y."/>
            <person name="Adhikari A."/>
            <person name="Zheng C.-J."/>
            <person name="Schuster L."/>
            <person name="Cowan T.M."/>
            <person name="Smanski M.J."/>
            <person name="Chevrette M.G."/>
            <person name="De Carvalho L.P.S."/>
            <person name="Shen B."/>
        </authorList>
    </citation>
    <scope>NUCLEOTIDE SEQUENCE [LARGE SCALE GENOMIC DNA]</scope>
    <source>
        <strain evidence="4 5">NPDC060353</strain>
    </source>
</reference>
<feature type="region of interest" description="Disordered" evidence="2">
    <location>
        <begin position="1"/>
        <end position="22"/>
    </location>
</feature>
<comment type="caution">
    <text evidence="4">The sequence shown here is derived from an EMBL/GenBank/DDBJ whole genome shotgun (WGS) entry which is preliminary data.</text>
</comment>
<keyword evidence="5" id="KW-1185">Reference proteome</keyword>
<proteinExistence type="predicted"/>
<protein>
    <submittedName>
        <fullName evidence="4">Aldehyde dehydrogenase (NADP(+))</fullName>
    </submittedName>
</protein>
<keyword evidence="1" id="KW-0560">Oxidoreductase</keyword>
<evidence type="ECO:0000259" key="3">
    <source>
        <dbReference type="Pfam" id="PF00171"/>
    </source>
</evidence>
<evidence type="ECO:0000313" key="4">
    <source>
        <dbReference type="EMBL" id="MFD6792842.1"/>
    </source>
</evidence>
<dbReference type="EMBL" id="JBHXCV010000003">
    <property type="protein sequence ID" value="MFD6792842.1"/>
    <property type="molecule type" value="Genomic_DNA"/>
</dbReference>
<sequence>MTSIHSVDPRTGSAVEEVTHETTREELDQIVRAAVRAQYALEDAGRAGRAAMLREMAGALEADRAGIVTIADRETALGPDRLNAELTRTCYQLRLFAETVEEGGYLEAVLDSAGDTSMGPRPDLRRMLVPLGVVGVFGASNFPLAFSVPGGDTASALAAGCSVVVKAHGSHPATSARCAAALRAGASAAGLPDEVVAVVYGQPAGALLVRHESVRAVGFTGSVGGGRALLDLIHARPDPIPFYGELASLNPVIVTPSALRERAEEIGTGFADSVTGSAGQLCTKPGLALVPEGSDGDRFVAAATSRIAAGSNDRILLNGRIWQSYTDTTAAWRALPDTRVLHDGAAAAPAVSPFVLETTARDLNPMLTEECFGPCAVIARFVDEAELDAVLETLPASLTATVHGDDTGQLRRLGERLGRKAGRLLFGGFPTGVAVSDAQNHGGPWPATNSLHTSVGTTAIRRFLRPVTWQNAPQDVLPAELRDGPSVVPRRIDGFVALPDKE</sequence>
<dbReference type="SUPFAM" id="SSF53720">
    <property type="entry name" value="ALDH-like"/>
    <property type="match status" value="1"/>
</dbReference>
<dbReference type="PANTHER" id="PTHR43353:SF3">
    <property type="entry name" value="ALDEHYDE DEHYDROGENASE-RELATED"/>
    <property type="match status" value="1"/>
</dbReference>
<evidence type="ECO:0000256" key="2">
    <source>
        <dbReference type="SAM" id="MobiDB-lite"/>
    </source>
</evidence>
<dbReference type="Gene3D" id="3.40.309.10">
    <property type="entry name" value="Aldehyde Dehydrogenase, Chain A, domain 2"/>
    <property type="match status" value="1"/>
</dbReference>
<dbReference type="Gene3D" id="3.40.605.10">
    <property type="entry name" value="Aldehyde Dehydrogenase, Chain A, domain 1"/>
    <property type="match status" value="1"/>
</dbReference>
<gene>
    <name evidence="4" type="ORF">ACFWGY_05855</name>
</gene>
<accession>A0ABW6G0V9</accession>
<dbReference type="Proteomes" id="UP001598673">
    <property type="component" value="Unassembled WGS sequence"/>
</dbReference>
<evidence type="ECO:0000313" key="5">
    <source>
        <dbReference type="Proteomes" id="UP001598673"/>
    </source>
</evidence>
<dbReference type="PANTHER" id="PTHR43353">
    <property type="entry name" value="SUCCINATE-SEMIALDEHYDE DEHYDROGENASE, MITOCHONDRIAL"/>
    <property type="match status" value="1"/>
</dbReference>
<name>A0ABW6G0V9_9PSEU</name>
<organism evidence="4 5">
    <name type="scientific">Prauserella salsuginis</name>
    <dbReference type="NCBI Taxonomy" id="387889"/>
    <lineage>
        <taxon>Bacteria</taxon>
        <taxon>Bacillati</taxon>
        <taxon>Actinomycetota</taxon>
        <taxon>Actinomycetes</taxon>
        <taxon>Pseudonocardiales</taxon>
        <taxon>Pseudonocardiaceae</taxon>
        <taxon>Prauserella</taxon>
        <taxon>Prauserella salsuginis group</taxon>
    </lineage>
</organism>
<dbReference type="InterPro" id="IPR044151">
    <property type="entry name" value="ALDH_KGSADH"/>
</dbReference>
<evidence type="ECO:0000256" key="1">
    <source>
        <dbReference type="ARBA" id="ARBA00023002"/>
    </source>
</evidence>
<dbReference type="InterPro" id="IPR015590">
    <property type="entry name" value="Aldehyde_DH_dom"/>
</dbReference>